<evidence type="ECO:0000313" key="8">
    <source>
        <dbReference type="Proteomes" id="UP000708338"/>
    </source>
</evidence>
<dbReference type="Pfam" id="PF00294">
    <property type="entry name" value="PfkB"/>
    <property type="match status" value="1"/>
</dbReference>
<organism evidence="7 8">
    <name type="scientific">Enterocloster citroniae</name>
    <dbReference type="NCBI Taxonomy" id="358743"/>
    <lineage>
        <taxon>Bacteria</taxon>
        <taxon>Bacillati</taxon>
        <taxon>Bacillota</taxon>
        <taxon>Clostridia</taxon>
        <taxon>Lachnospirales</taxon>
        <taxon>Lachnospiraceae</taxon>
        <taxon>Enterocloster</taxon>
    </lineage>
</organism>
<dbReference type="InterPro" id="IPR011611">
    <property type="entry name" value="PfkB_dom"/>
</dbReference>
<accession>A0AA41FAP9</accession>
<dbReference type="InterPro" id="IPR029056">
    <property type="entry name" value="Ribokinase-like"/>
</dbReference>
<protein>
    <submittedName>
        <fullName evidence="7">5-dehydro-2-deoxygluconokinase</fullName>
        <ecNumber evidence="7">2.7.1.92</ecNumber>
    </submittedName>
</protein>
<reference evidence="7" key="1">
    <citation type="journal article" date="2021" name="Gut Microbes">
        <title>A synthetic consortium of 100 gut commensals modulates the composition and function in a colon model of the microbiome of elderly subjects.</title>
        <authorList>
            <person name="Perez M."/>
            <person name="Ntemiri A."/>
            <person name="Tan H."/>
            <person name="Harris H.M.B."/>
            <person name="Roager H.M."/>
            <person name="Ribiere C."/>
            <person name="O'Toole P.W."/>
        </authorList>
    </citation>
    <scope>NUCLEOTIDE SEQUENCE</scope>
    <source>
        <strain evidence="7">MCC335</strain>
    </source>
</reference>
<evidence type="ECO:0000259" key="6">
    <source>
        <dbReference type="Pfam" id="PF00294"/>
    </source>
</evidence>
<dbReference type="GO" id="GO:0005524">
    <property type="term" value="F:ATP binding"/>
    <property type="evidence" value="ECO:0007669"/>
    <property type="project" value="UniProtKB-KW"/>
</dbReference>
<dbReference type="EMBL" id="WQPS01000001">
    <property type="protein sequence ID" value="MBT9808073.1"/>
    <property type="molecule type" value="Genomic_DNA"/>
</dbReference>
<keyword evidence="2 7" id="KW-0808">Transferase</keyword>
<comment type="caution">
    <text evidence="7">The sequence shown here is derived from an EMBL/GenBank/DDBJ whole genome shotgun (WGS) entry which is preliminary data.</text>
</comment>
<feature type="domain" description="Carbohydrate kinase PfkB" evidence="6">
    <location>
        <begin position="17"/>
        <end position="319"/>
    </location>
</feature>
<evidence type="ECO:0000256" key="5">
    <source>
        <dbReference type="ARBA" id="ARBA00022840"/>
    </source>
</evidence>
<dbReference type="Gene3D" id="3.40.1190.20">
    <property type="match status" value="1"/>
</dbReference>
<evidence type="ECO:0000313" key="7">
    <source>
        <dbReference type="EMBL" id="MBT9808073.1"/>
    </source>
</evidence>
<dbReference type="InterPro" id="IPR030830">
    <property type="entry name" value="Myo_inos_IolC"/>
</dbReference>
<dbReference type="Gene3D" id="2.20.150.10">
    <property type="entry name" value="putative 5-dehydro-2- deoxygluconokinase"/>
    <property type="match status" value="1"/>
</dbReference>
<name>A0AA41FAP9_9FIRM</name>
<evidence type="ECO:0000256" key="2">
    <source>
        <dbReference type="ARBA" id="ARBA00022679"/>
    </source>
</evidence>
<evidence type="ECO:0000256" key="3">
    <source>
        <dbReference type="ARBA" id="ARBA00022741"/>
    </source>
</evidence>
<comment type="similarity">
    <text evidence="1">Belongs to the carbohydrate kinase PfkB family.</text>
</comment>
<proteinExistence type="inferred from homology"/>
<keyword evidence="5" id="KW-0067">ATP-binding</keyword>
<gene>
    <name evidence="7" type="primary">iolC</name>
    <name evidence="7" type="ORF">GPL26_00215</name>
</gene>
<dbReference type="NCBIfam" id="TIGR04382">
    <property type="entry name" value="myo_inos_iolC_N"/>
    <property type="match status" value="1"/>
</dbReference>
<dbReference type="InterPro" id="IPR050306">
    <property type="entry name" value="PfkB_Carbo_kinase"/>
</dbReference>
<keyword evidence="4" id="KW-0418">Kinase</keyword>
<dbReference type="CDD" id="cd01166">
    <property type="entry name" value="KdgK"/>
    <property type="match status" value="1"/>
</dbReference>
<dbReference type="EC" id="2.7.1.92" evidence="7"/>
<sequence>MSDGDDIMQLDRFRKMDVIAMGRATVDLYANETGPMEEAKTFSKYVGGSPANTAVAMANLGLKVGYIGKVSDDAFGRFICSYLNGKGVDISHIRTDDTGRRSGLTMGEIRENGKCSYFMYRQDCADLNIQCTEIDEKYIADGKMLLISGTSLTHSPARESVFLAMSYARKNNTRIILDLDYRTDTWDTEEEASVYYHMAALQSDMVIGTREEFDVMERMFLPGNRDDRKSAEYFLERGAEYVSIKRGKEGSCIYTKEDIYHGGVYPVKAIKTFGAGDAYSGAFNYGIISGFTIEKCLMYAAAAASITISGHSCSDSTPTLEQIDRFITENDYICG</sequence>
<evidence type="ECO:0000256" key="1">
    <source>
        <dbReference type="ARBA" id="ARBA00010688"/>
    </source>
</evidence>
<dbReference type="Proteomes" id="UP000708338">
    <property type="component" value="Unassembled WGS sequence"/>
</dbReference>
<dbReference type="SUPFAM" id="SSF53613">
    <property type="entry name" value="Ribokinase-like"/>
    <property type="match status" value="1"/>
</dbReference>
<dbReference type="PANTHER" id="PTHR43085:SF49">
    <property type="entry name" value="5-DEHYDRO-2-DEOXYGLUCONOKINASE"/>
    <property type="match status" value="1"/>
</dbReference>
<dbReference type="AlphaFoldDB" id="A0AA41FAP9"/>
<dbReference type="InterPro" id="IPR023314">
    <property type="entry name" value="Myo_inos_IolC-like_sf"/>
</dbReference>
<evidence type="ECO:0000256" key="4">
    <source>
        <dbReference type="ARBA" id="ARBA00022777"/>
    </source>
</evidence>
<dbReference type="GO" id="GO:0047590">
    <property type="term" value="F:5-dehydro-2-deoxygluconokinase activity"/>
    <property type="evidence" value="ECO:0007669"/>
    <property type="project" value="UniProtKB-EC"/>
</dbReference>
<keyword evidence="3" id="KW-0547">Nucleotide-binding</keyword>
<dbReference type="PANTHER" id="PTHR43085">
    <property type="entry name" value="HEXOKINASE FAMILY MEMBER"/>
    <property type="match status" value="1"/>
</dbReference>